<keyword evidence="3" id="KW-1133">Transmembrane helix</keyword>
<dbReference type="OrthoDB" id="9274484at2759"/>
<name>A0A6P7PHT5_BETSP</name>
<feature type="transmembrane region" description="Helical" evidence="3">
    <location>
        <begin position="383"/>
        <end position="407"/>
    </location>
</feature>
<dbReference type="SMART" id="SM00241">
    <property type="entry name" value="ZP"/>
    <property type="match status" value="1"/>
</dbReference>
<keyword evidence="3" id="KW-0472">Membrane</keyword>
<dbReference type="Proteomes" id="UP000515150">
    <property type="component" value="Chromosome 14"/>
</dbReference>
<dbReference type="InParanoid" id="A0A6P7PHT5"/>
<protein>
    <submittedName>
        <fullName evidence="7">Zona pellucida-like domain-containing protein 1 isoform X1</fullName>
    </submittedName>
</protein>
<feature type="domain" description="ZP" evidence="5">
    <location>
        <begin position="50"/>
        <end position="329"/>
    </location>
</feature>
<evidence type="ECO:0000256" key="4">
    <source>
        <dbReference type="SAM" id="SignalP"/>
    </source>
</evidence>
<feature type="signal peptide" evidence="4">
    <location>
        <begin position="1"/>
        <end position="29"/>
    </location>
</feature>
<evidence type="ECO:0000256" key="1">
    <source>
        <dbReference type="ARBA" id="ARBA00022729"/>
    </source>
</evidence>
<dbReference type="GeneID" id="114869542"/>
<dbReference type="Pfam" id="PF00100">
    <property type="entry name" value="Zona_pellucida"/>
    <property type="match status" value="1"/>
</dbReference>
<evidence type="ECO:0000256" key="3">
    <source>
        <dbReference type="SAM" id="Phobius"/>
    </source>
</evidence>
<keyword evidence="1 4" id="KW-0732">Signal</keyword>
<dbReference type="PANTHER" id="PTHR14002:SF10">
    <property type="entry name" value="ZONA PELLUCIDA-LIKE DOMAIN-CONTAINING PROTEIN 1-RELATED"/>
    <property type="match status" value="1"/>
</dbReference>
<evidence type="ECO:0000259" key="5">
    <source>
        <dbReference type="PROSITE" id="PS51034"/>
    </source>
</evidence>
<keyword evidence="3" id="KW-0812">Transmembrane</keyword>
<dbReference type="KEGG" id="bspl:114869542"/>
<dbReference type="PROSITE" id="PS51034">
    <property type="entry name" value="ZP_2"/>
    <property type="match status" value="1"/>
</dbReference>
<dbReference type="Gene3D" id="2.60.40.4100">
    <property type="entry name" value="Zona pellucida, ZP-C domain"/>
    <property type="match status" value="1"/>
</dbReference>
<accession>A0A6P7PHT5</accession>
<reference evidence="7" key="1">
    <citation type="submission" date="2025-08" db="UniProtKB">
        <authorList>
            <consortium name="RefSeq"/>
        </authorList>
    </citation>
    <scope>IDENTIFICATION</scope>
</reference>
<dbReference type="PANTHER" id="PTHR14002">
    <property type="entry name" value="ENDOGLIN/TGF-BETA RECEPTOR TYPE III"/>
    <property type="match status" value="1"/>
</dbReference>
<keyword evidence="6" id="KW-1185">Reference proteome</keyword>
<dbReference type="InterPro" id="IPR042235">
    <property type="entry name" value="ZP-C_dom"/>
</dbReference>
<evidence type="ECO:0000313" key="7">
    <source>
        <dbReference type="RefSeq" id="XP_029029683.1"/>
    </source>
</evidence>
<dbReference type="InterPro" id="IPR055355">
    <property type="entry name" value="ZP-C"/>
</dbReference>
<evidence type="ECO:0000256" key="2">
    <source>
        <dbReference type="ARBA" id="ARBA00023157"/>
    </source>
</evidence>
<evidence type="ECO:0000313" key="6">
    <source>
        <dbReference type="Proteomes" id="UP000515150"/>
    </source>
</evidence>
<keyword evidence="2" id="KW-1015">Disulfide bond</keyword>
<feature type="chain" id="PRO_5028174776" evidence="4">
    <location>
        <begin position="30"/>
        <end position="423"/>
    </location>
</feature>
<proteinExistence type="predicted"/>
<gene>
    <name evidence="7" type="primary">si:ch73-261i21.5</name>
</gene>
<dbReference type="RefSeq" id="XP_029029683.1">
    <property type="nucleotide sequence ID" value="XM_029173850.3"/>
</dbReference>
<dbReference type="AlphaFoldDB" id="A0A6P7PHT5"/>
<sequence>MSFCRRCSLGTMLLACLTYQLSTLLLARGQNACIKHSTFREPANSDIEVFCGSQTVELEILLCPIIYLEYNESMLALNSQFSMDKCKGTPDWVVDPPVIRFRFFITEKAIAFCSSKLTVIEEVGTGVFSDISSVQFINISGTVRSQDLNTAIVNYQQDLAYKFSCRYPLQYLMDNTDIQVAEVNLAVKDSTGTFVSALSMQIFSDSYYIDLLQIPPEGLEVRTRIYVEVKASNLTKRFNLLLDHCYATPLPFAYNITGHDLFVGCDRDCETLIIVNGEQQEARFSFEAFRLLQNQGPVSTYYIHCATRLCVKTICPDLVENCTTDSTLRKVRSITSKHITTVTDTATVSSGPITIRPDDGNLVASESTQTLQTETPKAFMNSILLAVSLIAGTIGTICLSLLAFVVYMSQSNVNPNTILCPPK</sequence>
<dbReference type="InterPro" id="IPR001507">
    <property type="entry name" value="ZP_dom"/>
</dbReference>
<organism evidence="6 7">
    <name type="scientific">Betta splendens</name>
    <name type="common">Siamese fighting fish</name>
    <dbReference type="NCBI Taxonomy" id="158456"/>
    <lineage>
        <taxon>Eukaryota</taxon>
        <taxon>Metazoa</taxon>
        <taxon>Chordata</taxon>
        <taxon>Craniata</taxon>
        <taxon>Vertebrata</taxon>
        <taxon>Euteleostomi</taxon>
        <taxon>Actinopterygii</taxon>
        <taxon>Neopterygii</taxon>
        <taxon>Teleostei</taxon>
        <taxon>Neoteleostei</taxon>
        <taxon>Acanthomorphata</taxon>
        <taxon>Anabantaria</taxon>
        <taxon>Anabantiformes</taxon>
        <taxon>Anabantoidei</taxon>
        <taxon>Osphronemidae</taxon>
        <taxon>Betta</taxon>
    </lineage>
</organism>